<evidence type="ECO:0000256" key="6">
    <source>
        <dbReference type="ARBA" id="ARBA00023228"/>
    </source>
</evidence>
<evidence type="ECO:0000256" key="2">
    <source>
        <dbReference type="ARBA" id="ARBA00004496"/>
    </source>
</evidence>
<dbReference type="GO" id="GO:0005764">
    <property type="term" value="C:lysosome"/>
    <property type="evidence" value="ECO:0007669"/>
    <property type="project" value="UniProtKB-SubCell"/>
</dbReference>
<name>A0A8C7BYS5_NEOVI</name>
<dbReference type="InterPro" id="IPR024135">
    <property type="entry name" value="LAMTOR5"/>
</dbReference>
<dbReference type="PANTHER" id="PTHR13342">
    <property type="entry name" value="RAGULATOR COMPLEX PROTEIN LAMTOR5"/>
    <property type="match status" value="1"/>
</dbReference>
<dbReference type="GO" id="GO:1904263">
    <property type="term" value="P:positive regulation of TORC1 signaling"/>
    <property type="evidence" value="ECO:0007669"/>
    <property type="project" value="TreeGrafter"/>
</dbReference>
<dbReference type="Ensembl" id="ENSNVIT00000033882.1">
    <property type="protein sequence ID" value="ENSNVIP00000029252.1"/>
    <property type="gene ID" value="ENSNVIG00000022545.1"/>
</dbReference>
<dbReference type="GO" id="GO:0071986">
    <property type="term" value="C:Ragulator complex"/>
    <property type="evidence" value="ECO:0007669"/>
    <property type="project" value="InterPro"/>
</dbReference>
<keyword evidence="6" id="KW-0458">Lysosome</keyword>
<evidence type="ECO:0000256" key="1">
    <source>
        <dbReference type="ARBA" id="ARBA00004371"/>
    </source>
</evidence>
<comment type="subunit">
    <text evidence="9">Homodimer. Part of the Ragulator complex composed of LAMTOR1, LAMTOR2, LAMTOR3, LAMTOR4 and LAMTOR5. LAMTOR4 and LAMTOR5 form a heterodimer that interacts, through LAMTOR1, with a LAMTOR2, LAMTOR3 heterodimer. The Ragulator complex interacts with both the mTORC1 complex and heterodimers constituted of the Rag GTPases RagA/RRAGA, RagB/RRAGB, RagC/RRAGC and RagD/RRAGD; regulated by amino acid availability. The Ragulator complex interacts with SLC38A9; the probable amino acid sensor. Component of the lysosomal folliculin complex (LFC), composed of FLCN, FNIP1 (or FNIP2), RagA/RRAGA or RagB/RRAGB GDP-bound, RagC/RRAGC or RagD/RRAGD GTP-bound, and Ragulator. Interacts with phosphorylated BIRC5; the resulting complex binds pro-caspase-9, as well as active caspase-9, but much less efficiently. Interacts with SUPV3L1.</text>
</comment>
<evidence type="ECO:0000256" key="8">
    <source>
        <dbReference type="ARBA" id="ARBA00053820"/>
    </source>
</evidence>
<dbReference type="GO" id="GO:0071230">
    <property type="term" value="P:cellular response to amino acid stimulus"/>
    <property type="evidence" value="ECO:0007669"/>
    <property type="project" value="TreeGrafter"/>
</dbReference>
<dbReference type="GO" id="GO:0005085">
    <property type="term" value="F:guanyl-nucleotide exchange factor activity"/>
    <property type="evidence" value="ECO:0007669"/>
    <property type="project" value="TreeGrafter"/>
</dbReference>
<reference evidence="10" key="2">
    <citation type="submission" date="2025-09" db="UniProtKB">
        <authorList>
            <consortium name="Ensembl"/>
        </authorList>
    </citation>
    <scope>IDENTIFICATION</scope>
</reference>
<evidence type="ECO:0000313" key="10">
    <source>
        <dbReference type="Ensembl" id="ENSNVIP00000029252.1"/>
    </source>
</evidence>
<dbReference type="Proteomes" id="UP000694425">
    <property type="component" value="Unplaced"/>
</dbReference>
<dbReference type="AlphaFoldDB" id="A0A8C7BYS5"/>
<evidence type="ECO:0000256" key="5">
    <source>
        <dbReference type="ARBA" id="ARBA00022490"/>
    </source>
</evidence>
<evidence type="ECO:0000256" key="9">
    <source>
        <dbReference type="ARBA" id="ARBA00065297"/>
    </source>
</evidence>
<evidence type="ECO:0000313" key="11">
    <source>
        <dbReference type="Proteomes" id="UP000694425"/>
    </source>
</evidence>
<dbReference type="GO" id="GO:0043066">
    <property type="term" value="P:negative regulation of apoptotic process"/>
    <property type="evidence" value="ECO:0007669"/>
    <property type="project" value="InterPro"/>
</dbReference>
<organism evidence="10 11">
    <name type="scientific">Neovison vison</name>
    <name type="common">American mink</name>
    <name type="synonym">Mustela vison</name>
    <dbReference type="NCBI Taxonomy" id="452646"/>
    <lineage>
        <taxon>Eukaryota</taxon>
        <taxon>Metazoa</taxon>
        <taxon>Chordata</taxon>
        <taxon>Craniata</taxon>
        <taxon>Vertebrata</taxon>
        <taxon>Euteleostomi</taxon>
        <taxon>Mammalia</taxon>
        <taxon>Eutheria</taxon>
        <taxon>Laurasiatheria</taxon>
        <taxon>Carnivora</taxon>
        <taxon>Caniformia</taxon>
        <taxon>Musteloidea</taxon>
        <taxon>Mustelidae</taxon>
        <taxon>Mustelinae</taxon>
        <taxon>Neogale</taxon>
    </lineage>
</organism>
<reference evidence="10" key="1">
    <citation type="submission" date="2025-08" db="UniProtKB">
        <authorList>
            <consortium name="Ensembl"/>
        </authorList>
    </citation>
    <scope>IDENTIFICATION</scope>
</reference>
<comment type="similarity">
    <text evidence="3">Belongs to the LAMTOR5 family.</text>
</comment>
<evidence type="ECO:0000256" key="7">
    <source>
        <dbReference type="ARBA" id="ARBA00032692"/>
    </source>
</evidence>
<keyword evidence="11" id="KW-1185">Reference proteome</keyword>
<keyword evidence="5" id="KW-0963">Cytoplasm</keyword>
<evidence type="ECO:0000256" key="4">
    <source>
        <dbReference type="ARBA" id="ARBA00016079"/>
    </source>
</evidence>
<comment type="subcellular location">
    <subcellularLocation>
        <location evidence="2">Cytoplasm</location>
    </subcellularLocation>
    <subcellularLocation>
        <location evidence="1">Lysosome</location>
    </subcellularLocation>
</comment>
<dbReference type="PRINTS" id="PR02092">
    <property type="entry name" value="HEPBVIRUSXIP"/>
</dbReference>
<dbReference type="PANTHER" id="PTHR13342:SF2">
    <property type="entry name" value="RAGULATOR COMPLEX PROTEIN LAMTOR5"/>
    <property type="match status" value="1"/>
</dbReference>
<dbReference type="GeneTree" id="ENSGT00390000006247"/>
<proteinExistence type="inferred from homology"/>
<accession>A0A8C7BYS5</accession>
<dbReference type="FunFam" id="3.30.450.30:FF:000005">
    <property type="entry name" value="Ragulator complex protein LAMTOR5 homolog"/>
    <property type="match status" value="1"/>
</dbReference>
<dbReference type="Pfam" id="PF16672">
    <property type="entry name" value="LAMTOR5"/>
    <property type="match status" value="1"/>
</dbReference>
<comment type="function">
    <text evidence="8">As part of the Ragulator complex it is involved in amino acid sensing and activation of mTORC1, a signaling complex promoting cell growth in response to growth factors, energy levels, and amino acids. Activated by amino acids through a mechanism involving the lysosomal V-ATPase, the Ragulator plays a dual role for the small GTPases Rag (RagA/RRAGA, RagB/RRAGB, RagC/RRAGC and/or RagD/RRAGD): it (1) acts as a guanine nucleotide exchange factor (GEF), activating the small GTPases Rag and (2) mediates recruitment of Rag GTPases to the lysosome membrane. Activated Ragulator and Rag GTPases function as a scaffold recruiting mTORC1 to lysosomes where it is in turn activated. When complexed to BIRC5, interferes with apoptosome assembly, preventing recruitment of pro-caspase-9 to oligomerized APAF1, thereby selectively suppressing apoptosis initiated via the mitochondrial/cytochrome c pathway.</text>
</comment>
<evidence type="ECO:0000256" key="3">
    <source>
        <dbReference type="ARBA" id="ARBA00007795"/>
    </source>
</evidence>
<dbReference type="Gene3D" id="3.30.450.30">
    <property type="entry name" value="Dynein light chain 2a, cytoplasmic"/>
    <property type="match status" value="1"/>
</dbReference>
<sequence>IEVTLKQHLEDMMKNPSIVGVLHTDSQGPNLGCCGTPSSVKHTGRGGIPALAQQAAELTSDPTNFPVVSVESDNGNISNQKYDGITVPVHKSGLLIAHIISPAACHRGSILPVLIIL</sequence>
<protein>
    <recommendedName>
        <fullName evidence="4">Ragulator complex protein LAMTOR5</fullName>
    </recommendedName>
    <alternativeName>
        <fullName evidence="7">Late endosomal/lysosomal adaptor and MAPK and MTOR activator 5</fullName>
    </alternativeName>
</protein>